<keyword evidence="2" id="KW-1185">Reference proteome</keyword>
<dbReference type="RefSeq" id="XP_023621189.1">
    <property type="nucleotide sequence ID" value="XM_023765421.1"/>
</dbReference>
<reference evidence="1 2" key="1">
    <citation type="submission" date="2016-03" db="EMBL/GenBank/DDBJ databases">
        <authorList>
            <person name="Ploux O."/>
        </authorList>
    </citation>
    <scope>NUCLEOTIDE SEQUENCE [LARGE SCALE GENOMIC DNA]</scope>
    <source>
        <strain evidence="1 2">URUG2</strain>
    </source>
</reference>
<evidence type="ECO:0000313" key="2">
    <source>
        <dbReference type="Proteomes" id="UP000225277"/>
    </source>
</evidence>
<dbReference type="Proteomes" id="UP000225277">
    <property type="component" value="Unassembled WGS sequence"/>
</dbReference>
<organism evidence="1 2">
    <name type="scientific">Ramularia collo-cygni</name>
    <dbReference type="NCBI Taxonomy" id="112498"/>
    <lineage>
        <taxon>Eukaryota</taxon>
        <taxon>Fungi</taxon>
        <taxon>Dikarya</taxon>
        <taxon>Ascomycota</taxon>
        <taxon>Pezizomycotina</taxon>
        <taxon>Dothideomycetes</taxon>
        <taxon>Dothideomycetidae</taxon>
        <taxon>Mycosphaerellales</taxon>
        <taxon>Mycosphaerellaceae</taxon>
        <taxon>Ramularia</taxon>
    </lineage>
</organism>
<name>A0A2D3ULA6_9PEZI</name>
<accession>A0A2D3ULA6</accession>
<evidence type="ECO:0000313" key="1">
    <source>
        <dbReference type="EMBL" id="CZT14292.1"/>
    </source>
</evidence>
<sequence>MCQHVKVRYQCGHLRFCVLCWCSKYTDQQKKCPLKIYRRESLGERCGCCKDTSSLTNRKRYTLSSMPSPHGIPKPKGKAPSNACYRAVAL</sequence>
<dbReference type="GeneID" id="35595666"/>
<proteinExistence type="predicted"/>
<dbReference type="AlphaFoldDB" id="A0A2D3ULA6"/>
<gene>
    <name evidence="1" type="ORF">RCC_00268</name>
</gene>
<dbReference type="OrthoDB" id="3700495at2759"/>
<dbReference type="EMBL" id="FJUY01000001">
    <property type="protein sequence ID" value="CZT14292.1"/>
    <property type="molecule type" value="Genomic_DNA"/>
</dbReference>
<protein>
    <submittedName>
        <fullName evidence="1">Uncharacterized protein</fullName>
    </submittedName>
</protein>